<evidence type="ECO:0000256" key="10">
    <source>
        <dbReference type="SAM" id="MobiDB-lite"/>
    </source>
</evidence>
<evidence type="ECO:0000313" key="11">
    <source>
        <dbReference type="EMBL" id="KAK3709617.1"/>
    </source>
</evidence>
<dbReference type="Gene3D" id="3.40.50.300">
    <property type="entry name" value="P-loop containing nucleotide triphosphate hydrolases"/>
    <property type="match status" value="1"/>
</dbReference>
<evidence type="ECO:0000313" key="12">
    <source>
        <dbReference type="Proteomes" id="UP001283361"/>
    </source>
</evidence>
<evidence type="ECO:0000256" key="6">
    <source>
        <dbReference type="ARBA" id="ARBA00022989"/>
    </source>
</evidence>
<feature type="compositionally biased region" description="Polar residues" evidence="10">
    <location>
        <begin position="72"/>
        <end position="87"/>
    </location>
</feature>
<dbReference type="EMBL" id="JAWDGP010007656">
    <property type="protein sequence ID" value="KAK3709617.1"/>
    <property type="molecule type" value="Genomic_DNA"/>
</dbReference>
<evidence type="ECO:0000256" key="5">
    <source>
        <dbReference type="ARBA" id="ARBA00022968"/>
    </source>
</evidence>
<protein>
    <submittedName>
        <fullName evidence="11">Uncharacterized protein</fullName>
    </submittedName>
</protein>
<sequence length="472" mass="54496">MTKRPFVIFFGVLCALLILYLSILGSIEPSAVPQPVFLAVQESTQSTPVAKKHMSATRNFKVRPTKTDKHSQTSAETYQASTTTPPASSKRPPISRKGPEIRQVILAKVHKAASSTMQNIFLRFALSRNLSLLLPRKGTSISEHSKYFGRESIVPHPQGKQFYDILCSHVIFDERQLSKYFPETAVRVAIVREPLEQSLSALKYYLTNFPTPSLNNGLNKHKEDPINGFFRNPKHFYSGWRGPSASHINNRMSVDLGFDLDAFEASKKNKTKIHAFLRQVEDQFDMVLVSDYFDESLVLMRRVLRWPMKDIIYLKVNVAKTNVNPVWRKRLILNSTLARKFREWDEIDFQLYDHFQKVFSETIQREPFFQEELKAFRTIQMDVKYFCVYEKTSDTLRIPKSDWTDEFTISKSKCELMSLSESSLTNLARTRQLKRYEAFSRKTNKTPPAPKKRIKHSSLLAVQTVNASAVRH</sequence>
<feature type="region of interest" description="Disordered" evidence="10">
    <location>
        <begin position="48"/>
        <end position="96"/>
    </location>
</feature>
<feature type="compositionally biased region" description="Basic residues" evidence="10">
    <location>
        <begin position="50"/>
        <end position="64"/>
    </location>
</feature>
<proteinExistence type="inferred from homology"/>
<dbReference type="AlphaFoldDB" id="A0AAE1CLI7"/>
<dbReference type="InterPro" id="IPR027417">
    <property type="entry name" value="P-loop_NTPase"/>
</dbReference>
<name>A0AAE1CLI7_9GAST</name>
<evidence type="ECO:0000256" key="2">
    <source>
        <dbReference type="ARBA" id="ARBA00008124"/>
    </source>
</evidence>
<evidence type="ECO:0000256" key="4">
    <source>
        <dbReference type="ARBA" id="ARBA00022692"/>
    </source>
</evidence>
<dbReference type="PANTHER" id="PTHR14647:SF87">
    <property type="entry name" value="PUTATIVE-RELATED"/>
    <property type="match status" value="1"/>
</dbReference>
<keyword evidence="12" id="KW-1185">Reference proteome</keyword>
<organism evidence="11 12">
    <name type="scientific">Elysia crispata</name>
    <name type="common">lettuce slug</name>
    <dbReference type="NCBI Taxonomy" id="231223"/>
    <lineage>
        <taxon>Eukaryota</taxon>
        <taxon>Metazoa</taxon>
        <taxon>Spiralia</taxon>
        <taxon>Lophotrochozoa</taxon>
        <taxon>Mollusca</taxon>
        <taxon>Gastropoda</taxon>
        <taxon>Heterobranchia</taxon>
        <taxon>Euthyneura</taxon>
        <taxon>Panpulmonata</taxon>
        <taxon>Sacoglossa</taxon>
        <taxon>Placobranchoidea</taxon>
        <taxon>Plakobranchidae</taxon>
        <taxon>Elysia</taxon>
    </lineage>
</organism>
<dbReference type="InterPro" id="IPR009729">
    <property type="entry name" value="Gal-3-0_sulfotransfrase"/>
</dbReference>
<evidence type="ECO:0000256" key="9">
    <source>
        <dbReference type="ARBA" id="ARBA00023180"/>
    </source>
</evidence>
<keyword evidence="3" id="KW-0808">Transferase</keyword>
<dbReference type="Proteomes" id="UP001283361">
    <property type="component" value="Unassembled WGS sequence"/>
</dbReference>
<comment type="caution">
    <text evidence="11">The sequence shown here is derived from an EMBL/GenBank/DDBJ whole genome shotgun (WGS) entry which is preliminary data.</text>
</comment>
<reference evidence="11" key="1">
    <citation type="journal article" date="2023" name="G3 (Bethesda)">
        <title>A reference genome for the long-term kleptoplast-retaining sea slug Elysia crispata morphotype clarki.</title>
        <authorList>
            <person name="Eastman K.E."/>
            <person name="Pendleton A.L."/>
            <person name="Shaikh M.A."/>
            <person name="Suttiyut T."/>
            <person name="Ogas R."/>
            <person name="Tomko P."/>
            <person name="Gavelis G."/>
            <person name="Widhalm J.R."/>
            <person name="Wisecaver J.H."/>
        </authorList>
    </citation>
    <scope>NUCLEOTIDE SEQUENCE</scope>
    <source>
        <strain evidence="11">ECLA1</strain>
    </source>
</reference>
<keyword evidence="4" id="KW-0812">Transmembrane</keyword>
<keyword evidence="8" id="KW-0472">Membrane</keyword>
<keyword evidence="7" id="KW-0333">Golgi apparatus</keyword>
<evidence type="ECO:0000256" key="1">
    <source>
        <dbReference type="ARBA" id="ARBA00004323"/>
    </source>
</evidence>
<keyword evidence="5" id="KW-0735">Signal-anchor</keyword>
<comment type="subcellular location">
    <subcellularLocation>
        <location evidence="1">Golgi apparatus membrane</location>
        <topology evidence="1">Single-pass type II membrane protein</topology>
    </subcellularLocation>
</comment>
<dbReference type="Pfam" id="PF06990">
    <property type="entry name" value="Gal-3-0_sulfotr"/>
    <property type="match status" value="1"/>
</dbReference>
<gene>
    <name evidence="11" type="ORF">RRG08_013900</name>
</gene>
<evidence type="ECO:0000256" key="7">
    <source>
        <dbReference type="ARBA" id="ARBA00023034"/>
    </source>
</evidence>
<dbReference type="GO" id="GO:0001733">
    <property type="term" value="F:galactosylceramide sulfotransferase activity"/>
    <property type="evidence" value="ECO:0007669"/>
    <property type="project" value="InterPro"/>
</dbReference>
<accession>A0AAE1CLI7</accession>
<dbReference type="GO" id="GO:0000139">
    <property type="term" value="C:Golgi membrane"/>
    <property type="evidence" value="ECO:0007669"/>
    <property type="project" value="UniProtKB-SubCell"/>
</dbReference>
<dbReference type="GO" id="GO:0009247">
    <property type="term" value="P:glycolipid biosynthetic process"/>
    <property type="evidence" value="ECO:0007669"/>
    <property type="project" value="InterPro"/>
</dbReference>
<dbReference type="PANTHER" id="PTHR14647">
    <property type="entry name" value="GALACTOSE-3-O-SULFOTRANSFERASE"/>
    <property type="match status" value="1"/>
</dbReference>
<keyword evidence="6" id="KW-1133">Transmembrane helix</keyword>
<evidence type="ECO:0000256" key="8">
    <source>
        <dbReference type="ARBA" id="ARBA00023136"/>
    </source>
</evidence>
<evidence type="ECO:0000256" key="3">
    <source>
        <dbReference type="ARBA" id="ARBA00022679"/>
    </source>
</evidence>
<comment type="similarity">
    <text evidence="2">Belongs to the galactose-3-O-sulfotransferase family.</text>
</comment>
<keyword evidence="9" id="KW-0325">Glycoprotein</keyword>